<reference evidence="2 3" key="1">
    <citation type="submission" date="2018-06" db="EMBL/GenBank/DDBJ databases">
        <authorList>
            <consortium name="Pathogen Informatics"/>
            <person name="Doyle S."/>
        </authorList>
    </citation>
    <scope>NUCLEOTIDE SEQUENCE [LARGE SCALE GENOMIC DNA]</scope>
    <source>
        <strain evidence="2 3">NCTC13832</strain>
    </source>
</reference>
<proteinExistence type="predicted"/>
<keyword evidence="1" id="KW-0812">Transmembrane</keyword>
<name>A0A380GWW0_9STAP</name>
<evidence type="ECO:0000313" key="3">
    <source>
        <dbReference type="Proteomes" id="UP000254100"/>
    </source>
</evidence>
<dbReference type="Pfam" id="PF04304">
    <property type="entry name" value="DUF454"/>
    <property type="match status" value="1"/>
</dbReference>
<organism evidence="2 3">
    <name type="scientific">Staphylococcus microti</name>
    <dbReference type="NCBI Taxonomy" id="569857"/>
    <lineage>
        <taxon>Bacteria</taxon>
        <taxon>Bacillati</taxon>
        <taxon>Bacillota</taxon>
        <taxon>Bacilli</taxon>
        <taxon>Bacillales</taxon>
        <taxon>Staphylococcaceae</taxon>
        <taxon>Staphylococcus</taxon>
    </lineage>
</organism>
<evidence type="ECO:0000313" key="2">
    <source>
        <dbReference type="EMBL" id="SUM58220.1"/>
    </source>
</evidence>
<dbReference type="Proteomes" id="UP000254100">
    <property type="component" value="Unassembled WGS sequence"/>
</dbReference>
<keyword evidence="1" id="KW-0472">Membrane</keyword>
<dbReference type="PANTHER" id="PTHR35813:SF1">
    <property type="entry name" value="INNER MEMBRANE PROTEIN YBAN"/>
    <property type="match status" value="1"/>
</dbReference>
<sequence length="140" mass="16213">MRFLLVPIGIVFTLLGFAGAVLPLLPTTPFLLVAVICFAKSSDRLHAWLVKTRVYQAYVEDFRKYRGYTMRKKIQLLISVYIVVGFSIWMVDVLWVRIGLVIMLAMQTIVLFTWVRTLPKSHDLNRKYGMNEKDNDRTGN</sequence>
<gene>
    <name evidence="2" type="primary">ybaN</name>
    <name evidence="2" type="ORF">NCTC13832_01968</name>
</gene>
<dbReference type="EMBL" id="UHDT01000001">
    <property type="protein sequence ID" value="SUM58220.1"/>
    <property type="molecule type" value="Genomic_DNA"/>
</dbReference>
<accession>A0A380GWW0</accession>
<dbReference type="GO" id="GO:0005886">
    <property type="term" value="C:plasma membrane"/>
    <property type="evidence" value="ECO:0007669"/>
    <property type="project" value="TreeGrafter"/>
</dbReference>
<dbReference type="PANTHER" id="PTHR35813">
    <property type="entry name" value="INNER MEMBRANE PROTEIN YBAN"/>
    <property type="match status" value="1"/>
</dbReference>
<feature type="transmembrane region" description="Helical" evidence="1">
    <location>
        <begin position="97"/>
        <end position="118"/>
    </location>
</feature>
<feature type="transmembrane region" description="Helical" evidence="1">
    <location>
        <begin position="6"/>
        <end position="39"/>
    </location>
</feature>
<feature type="transmembrane region" description="Helical" evidence="1">
    <location>
        <begin position="74"/>
        <end position="91"/>
    </location>
</feature>
<dbReference type="PIRSF" id="PIRSF016789">
    <property type="entry name" value="DUF454"/>
    <property type="match status" value="1"/>
</dbReference>
<evidence type="ECO:0000256" key="1">
    <source>
        <dbReference type="SAM" id="Phobius"/>
    </source>
</evidence>
<keyword evidence="1" id="KW-1133">Transmembrane helix</keyword>
<dbReference type="OrthoDB" id="345900at2"/>
<dbReference type="InterPro" id="IPR007401">
    <property type="entry name" value="DUF454"/>
</dbReference>
<protein>
    <submittedName>
        <fullName evidence="2">Membrane spanning protein</fullName>
    </submittedName>
</protein>
<dbReference type="RefSeq" id="WP_044359644.1">
    <property type="nucleotide sequence ID" value="NZ_JXWY01000031.1"/>
</dbReference>
<dbReference type="AlphaFoldDB" id="A0A380GWW0"/>